<comment type="catalytic activity">
    <reaction evidence="19">
        <text>cholesterol + NADH + O2 + H(+) = 7-dehydrocholesterol + NAD(+) + 2 H2O</text>
        <dbReference type="Rhea" id="RHEA:51644"/>
        <dbReference type="ChEBI" id="CHEBI:15377"/>
        <dbReference type="ChEBI" id="CHEBI:15378"/>
        <dbReference type="ChEBI" id="CHEBI:15379"/>
        <dbReference type="ChEBI" id="CHEBI:16113"/>
        <dbReference type="ChEBI" id="CHEBI:17759"/>
        <dbReference type="ChEBI" id="CHEBI:57540"/>
        <dbReference type="ChEBI" id="CHEBI:57945"/>
        <dbReference type="EC" id="1.14.19.21"/>
    </reaction>
    <physiologicalReaction direction="left-to-right" evidence="19">
        <dbReference type="Rhea" id="RHEA:51645"/>
    </physiologicalReaction>
</comment>
<evidence type="ECO:0000256" key="8">
    <source>
        <dbReference type="ARBA" id="ARBA00022989"/>
    </source>
</evidence>
<sequence length="364" mass="39994">MRRGHTRALTEGPSPADAHEPALPYPDGWFSVAFSSEVVRGALLTRPLQGEDVVLYRLRDGEVRAVRPYCPHLGAHLGLGALEGDELLCPFHRFAFGPDGACTRTGYGTPPPPSSDLTLLPVREVDGAVFVWRHHDGRAPDWELTPWHTLGTRAPRLAAWEMAGHSQDVVENTVDIGHFTPLHGWGASEVAEPAVFEGRSFRISVRSEERVPLLGASPLEVTLEGNGISRVHVCTALPRFGVRTCAVYTTTMIAPAAFQLRQTSRFEVAEPASLPAPLARWLSGSAHWLLAGVMFRGNCAFVSQDFPVWSTKRYVSPPRLARGDGPIGPFRHWARQFYPPDRLRAHVPSSVVRRAAGEAESRMT</sequence>
<dbReference type="InterPro" id="IPR017941">
    <property type="entry name" value="Rieske_2Fe-2S"/>
</dbReference>
<evidence type="ECO:0000256" key="15">
    <source>
        <dbReference type="ARBA" id="ARBA00025729"/>
    </source>
</evidence>
<dbReference type="HOGENOM" id="CLU_037178_1_1_11"/>
<keyword evidence="7" id="KW-0442">Lipid degradation</keyword>
<evidence type="ECO:0000256" key="6">
    <source>
        <dbReference type="ARBA" id="ARBA00022723"/>
    </source>
</evidence>
<dbReference type="SUPFAM" id="SSF50022">
    <property type="entry name" value="ISP domain"/>
    <property type="match status" value="1"/>
</dbReference>
<comment type="catalytic activity">
    <reaction evidence="20">
        <text>cholesterol + NADPH + O2 + H(+) = 7-dehydrocholesterol + NADP(+) + 2 H2O</text>
        <dbReference type="Rhea" id="RHEA:45024"/>
        <dbReference type="ChEBI" id="CHEBI:15377"/>
        <dbReference type="ChEBI" id="CHEBI:15378"/>
        <dbReference type="ChEBI" id="CHEBI:15379"/>
        <dbReference type="ChEBI" id="CHEBI:16113"/>
        <dbReference type="ChEBI" id="CHEBI:17759"/>
        <dbReference type="ChEBI" id="CHEBI:57783"/>
        <dbReference type="ChEBI" id="CHEBI:58349"/>
        <dbReference type="EC" id="1.14.19.21"/>
    </reaction>
    <physiologicalReaction direction="left-to-right" evidence="20">
        <dbReference type="Rhea" id="RHEA:45025"/>
    </physiologicalReaction>
</comment>
<dbReference type="SUPFAM" id="SSF55961">
    <property type="entry name" value="Bet v1-like"/>
    <property type="match status" value="1"/>
</dbReference>
<evidence type="ECO:0000256" key="4">
    <source>
        <dbReference type="ARBA" id="ARBA00022692"/>
    </source>
</evidence>
<keyword evidence="13" id="KW-0443">Lipid metabolism</keyword>
<keyword evidence="13" id="KW-0753">Steroid metabolism</keyword>
<dbReference type="EMBL" id="CP010407">
    <property type="protein sequence ID" value="AJF69110.1"/>
    <property type="molecule type" value="Genomic_DNA"/>
</dbReference>
<dbReference type="Gene3D" id="3.90.380.10">
    <property type="entry name" value="Naphthalene 1,2-dioxygenase Alpha Subunit, Chain A, domain 1"/>
    <property type="match status" value="1"/>
</dbReference>
<comment type="subunit">
    <text evidence="18">Homotrimer. The two-component system 3-ketosteroid-9-alpha-monooxygenase is composed of an oxygenase component KshA and a reductase component KshB.</text>
</comment>
<name>A0A0B5I4T4_9ACTN</name>
<keyword evidence="10" id="KW-0408">Iron</keyword>
<dbReference type="PANTHER" id="PTHR21266:SF32">
    <property type="entry name" value="CHOLESTEROL 7-DESATURASE NVD"/>
    <property type="match status" value="1"/>
</dbReference>
<evidence type="ECO:0000259" key="22">
    <source>
        <dbReference type="PROSITE" id="PS51296"/>
    </source>
</evidence>
<protein>
    <recommendedName>
        <fullName evidence="16">cholesterol 7-desaturase</fullName>
        <ecNumber evidence="16">1.14.19.21</ecNumber>
    </recommendedName>
    <alternativeName>
        <fullName evidence="17">Rieske-type oxygenase</fullName>
    </alternativeName>
</protein>
<dbReference type="Gene3D" id="2.102.10.10">
    <property type="entry name" value="Rieske [2Fe-2S] iron-sulphur domain"/>
    <property type="match status" value="1"/>
</dbReference>
<evidence type="ECO:0000256" key="17">
    <source>
        <dbReference type="ARBA" id="ARBA00030944"/>
    </source>
</evidence>
<comment type="cofactor">
    <cofactor evidence="1">
        <name>Fe cation</name>
        <dbReference type="ChEBI" id="CHEBI:24875"/>
    </cofactor>
</comment>
<dbReference type="GO" id="GO:0170056">
    <property type="term" value="F:cholesterol 7-desaturase [NAD(P)H] activity"/>
    <property type="evidence" value="ECO:0007669"/>
    <property type="project" value="UniProtKB-EC"/>
</dbReference>
<evidence type="ECO:0000256" key="18">
    <source>
        <dbReference type="ARBA" id="ARBA00046982"/>
    </source>
</evidence>
<evidence type="ECO:0000313" key="24">
    <source>
        <dbReference type="Proteomes" id="UP000031774"/>
    </source>
</evidence>
<dbReference type="PROSITE" id="PS51296">
    <property type="entry name" value="RIESKE"/>
    <property type="match status" value="1"/>
</dbReference>
<keyword evidence="8" id="KW-1133">Transmembrane helix</keyword>
<dbReference type="GO" id="GO:0005737">
    <property type="term" value="C:cytoplasm"/>
    <property type="evidence" value="ECO:0007669"/>
    <property type="project" value="TreeGrafter"/>
</dbReference>
<evidence type="ECO:0000256" key="2">
    <source>
        <dbReference type="ARBA" id="ARBA00004370"/>
    </source>
</evidence>
<keyword evidence="4" id="KW-0812">Transmembrane</keyword>
<dbReference type="InterPro" id="IPR045605">
    <property type="entry name" value="KshA-like_C"/>
</dbReference>
<dbReference type="AlphaFoldDB" id="A0A0B5I4T4"/>
<dbReference type="Pfam" id="PF19298">
    <property type="entry name" value="KshA_C"/>
    <property type="match status" value="1"/>
</dbReference>
<dbReference type="RefSeq" id="WP_041133031.1">
    <property type="nucleotide sequence ID" value="NZ_CP010407.1"/>
</dbReference>
<dbReference type="STRING" id="362257.SVTN_37260"/>
<evidence type="ECO:0000256" key="5">
    <source>
        <dbReference type="ARBA" id="ARBA00022714"/>
    </source>
</evidence>
<evidence type="ECO:0000256" key="16">
    <source>
        <dbReference type="ARBA" id="ARBA00026095"/>
    </source>
</evidence>
<keyword evidence="24" id="KW-1185">Reference proteome</keyword>
<keyword evidence="5" id="KW-0001">2Fe-2S</keyword>
<evidence type="ECO:0000256" key="19">
    <source>
        <dbReference type="ARBA" id="ARBA00047853"/>
    </source>
</evidence>
<comment type="pathway">
    <text evidence="3">Hormone biosynthesis.</text>
</comment>
<dbReference type="PANTHER" id="PTHR21266">
    <property type="entry name" value="IRON-SULFUR DOMAIN CONTAINING PROTEIN"/>
    <property type="match status" value="1"/>
</dbReference>
<evidence type="ECO:0000256" key="9">
    <source>
        <dbReference type="ARBA" id="ARBA00023002"/>
    </source>
</evidence>
<evidence type="ECO:0000256" key="21">
    <source>
        <dbReference type="SAM" id="MobiDB-lite"/>
    </source>
</evidence>
<keyword evidence="9" id="KW-0560">Oxidoreductase</keyword>
<evidence type="ECO:0000256" key="3">
    <source>
        <dbReference type="ARBA" id="ARBA00004972"/>
    </source>
</evidence>
<evidence type="ECO:0000256" key="20">
    <source>
        <dbReference type="ARBA" id="ARBA00049548"/>
    </source>
</evidence>
<organism evidence="23 24">
    <name type="scientific">Streptomyces vietnamensis</name>
    <dbReference type="NCBI Taxonomy" id="362257"/>
    <lineage>
        <taxon>Bacteria</taxon>
        <taxon>Bacillati</taxon>
        <taxon>Actinomycetota</taxon>
        <taxon>Actinomycetes</taxon>
        <taxon>Kitasatosporales</taxon>
        <taxon>Streptomycetaceae</taxon>
        <taxon>Streptomyces</taxon>
    </lineage>
</organism>
<evidence type="ECO:0000256" key="13">
    <source>
        <dbReference type="ARBA" id="ARBA00023221"/>
    </source>
</evidence>
<dbReference type="Proteomes" id="UP000031774">
    <property type="component" value="Chromosome"/>
</dbReference>
<reference evidence="23 24" key="1">
    <citation type="submission" date="2014-12" db="EMBL/GenBank/DDBJ databases">
        <title>Complete genome sequence of Streptomyces vietnamensis strain GIMV4.0001, a genetic manipulable producer of the benzoisochromanequinone antibiotic granaticin.</title>
        <authorList>
            <person name="Deng M.R."/>
            <person name="Guo J."/>
            <person name="Ma L.Y."/>
            <person name="Feng G.D."/>
            <person name="Mo C.Y."/>
            <person name="Zhu H.H."/>
        </authorList>
    </citation>
    <scope>NUCLEOTIDE SEQUENCE [LARGE SCALE GENOMIC DNA]</scope>
    <source>
        <strain evidence="24">GIMV4.0001</strain>
    </source>
</reference>
<dbReference type="GO" id="GO:0008203">
    <property type="term" value="P:cholesterol metabolic process"/>
    <property type="evidence" value="ECO:0007669"/>
    <property type="project" value="InterPro"/>
</dbReference>
<dbReference type="GO" id="GO:0046872">
    <property type="term" value="F:metal ion binding"/>
    <property type="evidence" value="ECO:0007669"/>
    <property type="project" value="UniProtKB-KW"/>
</dbReference>
<evidence type="ECO:0000256" key="7">
    <source>
        <dbReference type="ARBA" id="ARBA00022963"/>
    </source>
</evidence>
<proteinExistence type="inferred from homology"/>
<evidence type="ECO:0000256" key="1">
    <source>
        <dbReference type="ARBA" id="ARBA00001962"/>
    </source>
</evidence>
<evidence type="ECO:0000256" key="10">
    <source>
        <dbReference type="ARBA" id="ARBA00023004"/>
    </source>
</evidence>
<keyword evidence="12" id="KW-0472">Membrane</keyword>
<evidence type="ECO:0000256" key="14">
    <source>
        <dbReference type="ARBA" id="ARBA00025712"/>
    </source>
</evidence>
<gene>
    <name evidence="23" type="ORF">SVTN_37260</name>
</gene>
<comment type="subcellular location">
    <subcellularLocation>
        <location evidence="2">Membrane</location>
    </subcellularLocation>
</comment>
<evidence type="ECO:0000256" key="12">
    <source>
        <dbReference type="ARBA" id="ARBA00023136"/>
    </source>
</evidence>
<evidence type="ECO:0000256" key="11">
    <source>
        <dbReference type="ARBA" id="ARBA00023014"/>
    </source>
</evidence>
<dbReference type="InterPro" id="IPR036922">
    <property type="entry name" value="Rieske_2Fe-2S_sf"/>
</dbReference>
<dbReference type="GO" id="GO:0051537">
    <property type="term" value="F:2 iron, 2 sulfur cluster binding"/>
    <property type="evidence" value="ECO:0007669"/>
    <property type="project" value="UniProtKB-KW"/>
</dbReference>
<dbReference type="GO" id="GO:0016020">
    <property type="term" value="C:membrane"/>
    <property type="evidence" value="ECO:0007669"/>
    <property type="project" value="UniProtKB-SubCell"/>
</dbReference>
<feature type="domain" description="Rieske" evidence="22">
    <location>
        <begin position="29"/>
        <end position="131"/>
    </location>
</feature>
<dbReference type="EC" id="1.14.19.21" evidence="16"/>
<dbReference type="GO" id="GO:0016042">
    <property type="term" value="P:lipid catabolic process"/>
    <property type="evidence" value="ECO:0007669"/>
    <property type="project" value="UniProtKB-KW"/>
</dbReference>
<dbReference type="Pfam" id="PF00355">
    <property type="entry name" value="Rieske"/>
    <property type="match status" value="1"/>
</dbReference>
<feature type="region of interest" description="Disordered" evidence="21">
    <location>
        <begin position="1"/>
        <end position="20"/>
    </location>
</feature>
<comment type="similarity">
    <text evidence="15">Belongs to the cholesterol 7-desaturase family.</text>
</comment>
<dbReference type="InterPro" id="IPR050584">
    <property type="entry name" value="Cholesterol_7-desaturase"/>
</dbReference>
<comment type="pathway">
    <text evidence="14">Steroid hormone biosynthesis; dafachronic acid biosynthesis.</text>
</comment>
<dbReference type="KEGG" id="svt:SVTN_37260"/>
<keyword evidence="11" id="KW-0411">Iron-sulfur</keyword>
<evidence type="ECO:0000313" key="23">
    <source>
        <dbReference type="EMBL" id="AJF69110.1"/>
    </source>
</evidence>
<dbReference type="GO" id="GO:0004497">
    <property type="term" value="F:monooxygenase activity"/>
    <property type="evidence" value="ECO:0007669"/>
    <property type="project" value="UniProtKB-ARBA"/>
</dbReference>
<keyword evidence="6" id="KW-0479">Metal-binding</keyword>
<accession>A0A0B5I4T4</accession>